<proteinExistence type="predicted"/>
<comment type="caution">
    <text evidence="1">The sequence shown here is derived from an EMBL/GenBank/DDBJ whole genome shotgun (WGS) entry which is preliminary data.</text>
</comment>
<dbReference type="Proteomes" id="UP001551695">
    <property type="component" value="Unassembled WGS sequence"/>
</dbReference>
<dbReference type="InterPro" id="IPR036249">
    <property type="entry name" value="Thioredoxin-like_sf"/>
</dbReference>
<name>A0ABV3FSF3_9NOCA</name>
<dbReference type="Gene3D" id="3.40.30.10">
    <property type="entry name" value="Glutaredoxin"/>
    <property type="match status" value="1"/>
</dbReference>
<gene>
    <name evidence="1" type="ORF">AB0I48_11885</name>
</gene>
<dbReference type="EMBL" id="JBFAKC010000004">
    <property type="protein sequence ID" value="MEV0708258.1"/>
    <property type="molecule type" value="Genomic_DNA"/>
</dbReference>
<organism evidence="1 2">
    <name type="scientific">Nocardia aurea</name>
    <dbReference type="NCBI Taxonomy" id="2144174"/>
    <lineage>
        <taxon>Bacteria</taxon>
        <taxon>Bacillati</taxon>
        <taxon>Actinomycetota</taxon>
        <taxon>Actinomycetes</taxon>
        <taxon>Mycobacteriales</taxon>
        <taxon>Nocardiaceae</taxon>
        <taxon>Nocardia</taxon>
    </lineage>
</organism>
<reference evidence="1 2" key="1">
    <citation type="submission" date="2024-06" db="EMBL/GenBank/DDBJ databases">
        <title>The Natural Products Discovery Center: Release of the First 8490 Sequenced Strains for Exploring Actinobacteria Biosynthetic Diversity.</title>
        <authorList>
            <person name="Kalkreuter E."/>
            <person name="Kautsar S.A."/>
            <person name="Yang D."/>
            <person name="Bader C.D."/>
            <person name="Teijaro C.N."/>
            <person name="Fluegel L."/>
            <person name="Davis C.M."/>
            <person name="Simpson J.R."/>
            <person name="Lauterbach L."/>
            <person name="Steele A.D."/>
            <person name="Gui C."/>
            <person name="Meng S."/>
            <person name="Li G."/>
            <person name="Viehrig K."/>
            <person name="Ye F."/>
            <person name="Su P."/>
            <person name="Kiefer A.F."/>
            <person name="Nichols A."/>
            <person name="Cepeda A.J."/>
            <person name="Yan W."/>
            <person name="Fan B."/>
            <person name="Jiang Y."/>
            <person name="Adhikari A."/>
            <person name="Zheng C.-J."/>
            <person name="Schuster L."/>
            <person name="Cowan T.M."/>
            <person name="Smanski M.J."/>
            <person name="Chevrette M.G."/>
            <person name="De Carvalho L.P.S."/>
            <person name="Shen B."/>
        </authorList>
    </citation>
    <scope>NUCLEOTIDE SEQUENCE [LARGE SCALE GENOMIC DNA]</scope>
    <source>
        <strain evidence="1 2">NPDC050403</strain>
    </source>
</reference>
<dbReference type="InterPro" id="IPR053977">
    <property type="entry name" value="Rv2466c-like"/>
</dbReference>
<sequence length="215" mass="22652">MTDIDLYLDPVCPFAWVTSRWLLGAAEAVDARVTLRQMSLAVLNEGNDVDAAHRPMIERSRRLGRLFAAVTGVEGPQGFARLYETIGTRVHVHGEDVTRDGLDELLEKCGLDTALSASLDDIAFDDAVASAHAVGQRSLGGRGGSPVLAVDGRGFFGPVLTADPGPRQGVALLEAVITMATTPGFAVLQRPFAGPPTIDKAGHRSAAAPEVALRS</sequence>
<dbReference type="Pfam" id="PF22234">
    <property type="entry name" value="Rv2466c-like"/>
    <property type="match status" value="1"/>
</dbReference>
<evidence type="ECO:0000313" key="1">
    <source>
        <dbReference type="EMBL" id="MEV0708258.1"/>
    </source>
</evidence>
<accession>A0ABV3FSF3</accession>
<dbReference type="RefSeq" id="WP_357782760.1">
    <property type="nucleotide sequence ID" value="NZ_JBFAKC010000004.1"/>
</dbReference>
<protein>
    <submittedName>
        <fullName evidence="1">Disulfide bond formation protein DsbA</fullName>
    </submittedName>
</protein>
<keyword evidence="2" id="KW-1185">Reference proteome</keyword>
<dbReference type="SUPFAM" id="SSF52833">
    <property type="entry name" value="Thioredoxin-like"/>
    <property type="match status" value="1"/>
</dbReference>
<evidence type="ECO:0000313" key="2">
    <source>
        <dbReference type="Proteomes" id="UP001551695"/>
    </source>
</evidence>